<gene>
    <name evidence="1" type="ORF">SAMN05216410_2661</name>
</gene>
<organism evidence="1 2">
    <name type="scientific">Sanguibacter gelidistatuariae</name>
    <dbReference type="NCBI Taxonomy" id="1814289"/>
    <lineage>
        <taxon>Bacteria</taxon>
        <taxon>Bacillati</taxon>
        <taxon>Actinomycetota</taxon>
        <taxon>Actinomycetes</taxon>
        <taxon>Micrococcales</taxon>
        <taxon>Sanguibacteraceae</taxon>
        <taxon>Sanguibacter</taxon>
    </lineage>
</organism>
<dbReference type="AlphaFoldDB" id="A0A1G6RF30"/>
<dbReference type="EMBL" id="FMYH01000005">
    <property type="protein sequence ID" value="SDD02627.1"/>
    <property type="molecule type" value="Genomic_DNA"/>
</dbReference>
<evidence type="ECO:0000313" key="2">
    <source>
        <dbReference type="Proteomes" id="UP000199039"/>
    </source>
</evidence>
<keyword evidence="2" id="KW-1185">Reference proteome</keyword>
<sequence length="29" mass="3179">MTTGLSMTPQVWRGCVEIARIPDSAHLAH</sequence>
<accession>A0A1G6RF30</accession>
<protein>
    <submittedName>
        <fullName evidence="1">Uncharacterized protein</fullName>
    </submittedName>
</protein>
<reference evidence="1 2" key="1">
    <citation type="submission" date="2016-09" db="EMBL/GenBank/DDBJ databases">
        <authorList>
            <person name="Capua I."/>
            <person name="De Benedictis P."/>
            <person name="Joannis T."/>
            <person name="Lombin L.H."/>
            <person name="Cattoli G."/>
        </authorList>
    </citation>
    <scope>NUCLEOTIDE SEQUENCE [LARGE SCALE GENOMIC DNA]</scope>
    <source>
        <strain evidence="1 2">ISLP-3</strain>
    </source>
</reference>
<evidence type="ECO:0000313" key="1">
    <source>
        <dbReference type="EMBL" id="SDD02627.1"/>
    </source>
</evidence>
<dbReference type="Proteomes" id="UP000199039">
    <property type="component" value="Unassembled WGS sequence"/>
</dbReference>
<name>A0A1G6RF30_9MICO</name>
<proteinExistence type="predicted"/>